<protein>
    <submittedName>
        <fullName evidence="2">Uncharacterized protein</fullName>
    </submittedName>
</protein>
<evidence type="ECO:0000256" key="1">
    <source>
        <dbReference type="SAM" id="MobiDB-lite"/>
    </source>
</evidence>
<name>A0ABD1XKD7_9MARC</name>
<feature type="compositionally biased region" description="Polar residues" evidence="1">
    <location>
        <begin position="1"/>
        <end position="17"/>
    </location>
</feature>
<comment type="caution">
    <text evidence="2">The sequence shown here is derived from an EMBL/GenBank/DDBJ whole genome shotgun (WGS) entry which is preliminary data.</text>
</comment>
<organism evidence="2 3">
    <name type="scientific">Riccia fluitans</name>
    <dbReference type="NCBI Taxonomy" id="41844"/>
    <lineage>
        <taxon>Eukaryota</taxon>
        <taxon>Viridiplantae</taxon>
        <taxon>Streptophyta</taxon>
        <taxon>Embryophyta</taxon>
        <taxon>Marchantiophyta</taxon>
        <taxon>Marchantiopsida</taxon>
        <taxon>Marchantiidae</taxon>
        <taxon>Marchantiales</taxon>
        <taxon>Ricciaceae</taxon>
        <taxon>Riccia</taxon>
    </lineage>
</organism>
<feature type="region of interest" description="Disordered" evidence="1">
    <location>
        <begin position="143"/>
        <end position="169"/>
    </location>
</feature>
<evidence type="ECO:0000313" key="2">
    <source>
        <dbReference type="EMBL" id="KAL2609412.1"/>
    </source>
</evidence>
<dbReference type="AlphaFoldDB" id="A0ABD1XKD7"/>
<sequence length="215" mass="23529">MIQQNGFTNQWSSSSQRPILHAGPLRPHSGGCEVRVQLDILGNGEPSVPHIGQNQGEAEPIWTYPMRIIGSPRNALLNSTQRTTLTPASRPALHQMMHPLSPQLGLKADSPIDHDAGEKRVRLMQELLKGIWKEMNFSAATAQVNQEEGKAEADESMEESEKDLQTKTVETGGVDLADNVGCSPEMQIPAEVPHSEILGTGEKEMVDNAIFCRTC</sequence>
<evidence type="ECO:0000313" key="3">
    <source>
        <dbReference type="Proteomes" id="UP001605036"/>
    </source>
</evidence>
<accession>A0ABD1XKD7</accession>
<gene>
    <name evidence="2" type="ORF">R1flu_027985</name>
</gene>
<keyword evidence="3" id="KW-1185">Reference proteome</keyword>
<reference evidence="2 3" key="1">
    <citation type="submission" date="2024-09" db="EMBL/GenBank/DDBJ databases">
        <title>Chromosome-scale assembly of Riccia fluitans.</title>
        <authorList>
            <person name="Paukszto L."/>
            <person name="Sawicki J."/>
            <person name="Karawczyk K."/>
            <person name="Piernik-Szablinska J."/>
            <person name="Szczecinska M."/>
            <person name="Mazdziarz M."/>
        </authorList>
    </citation>
    <scope>NUCLEOTIDE SEQUENCE [LARGE SCALE GENOMIC DNA]</scope>
    <source>
        <strain evidence="2">Rf_01</strain>
        <tissue evidence="2">Aerial parts of the thallus</tissue>
    </source>
</reference>
<proteinExistence type="predicted"/>
<dbReference type="EMBL" id="JBHFFA010000008">
    <property type="protein sequence ID" value="KAL2609412.1"/>
    <property type="molecule type" value="Genomic_DNA"/>
</dbReference>
<feature type="region of interest" description="Disordered" evidence="1">
    <location>
        <begin position="1"/>
        <end position="26"/>
    </location>
</feature>
<dbReference type="Proteomes" id="UP001605036">
    <property type="component" value="Unassembled WGS sequence"/>
</dbReference>